<dbReference type="EMBL" id="JABDTM020025664">
    <property type="protein sequence ID" value="KAH0812973.1"/>
    <property type="molecule type" value="Genomic_DNA"/>
</dbReference>
<dbReference type="AlphaFoldDB" id="A0A8J6HG26"/>
<protein>
    <submittedName>
        <fullName evidence="1">Uncharacterized protein</fullName>
    </submittedName>
</protein>
<gene>
    <name evidence="1" type="ORF">GEV33_009818</name>
</gene>
<organism evidence="1 2">
    <name type="scientific">Tenebrio molitor</name>
    <name type="common">Yellow mealworm beetle</name>
    <dbReference type="NCBI Taxonomy" id="7067"/>
    <lineage>
        <taxon>Eukaryota</taxon>
        <taxon>Metazoa</taxon>
        <taxon>Ecdysozoa</taxon>
        <taxon>Arthropoda</taxon>
        <taxon>Hexapoda</taxon>
        <taxon>Insecta</taxon>
        <taxon>Pterygota</taxon>
        <taxon>Neoptera</taxon>
        <taxon>Endopterygota</taxon>
        <taxon>Coleoptera</taxon>
        <taxon>Polyphaga</taxon>
        <taxon>Cucujiformia</taxon>
        <taxon>Tenebrionidae</taxon>
        <taxon>Tenebrio</taxon>
    </lineage>
</organism>
<comment type="caution">
    <text evidence="1">The sequence shown here is derived from an EMBL/GenBank/DDBJ whole genome shotgun (WGS) entry which is preliminary data.</text>
</comment>
<proteinExistence type="predicted"/>
<evidence type="ECO:0000313" key="2">
    <source>
        <dbReference type="Proteomes" id="UP000719412"/>
    </source>
</evidence>
<evidence type="ECO:0000313" key="1">
    <source>
        <dbReference type="EMBL" id="KAH0812973.1"/>
    </source>
</evidence>
<accession>A0A8J6HG26</accession>
<sequence length="310" mass="34837">MYYKCSDFFTTGQNAGQNCAANMKECKDDLRIEFAFRDVQGSQNKDTIAEELAMGNERRLGEGLERRSFGPTCIYFCGRMVKYRWIFRRHQDYVICKFALEGGGDANTRNGDGTGSCGLLTVFSASAPCTINPRSGQFMRCDGAICISLSVEWPLLGTCRVKDNERRKYERKEEGGRGLMFPASGYQQEEAGIEQRAQDYTQSFLPTDTEIANQKLTGTLNENGNFTYSQADENLLIIERRGLRLQDGYPIHMAELYVLGIATKSVAGRRGMDINFTTDSRVALDMLTKRGGETAHAILKELMRIENEGF</sequence>
<keyword evidence="2" id="KW-1185">Reference proteome</keyword>
<dbReference type="Proteomes" id="UP000719412">
    <property type="component" value="Unassembled WGS sequence"/>
</dbReference>
<reference evidence="1" key="2">
    <citation type="submission" date="2021-08" db="EMBL/GenBank/DDBJ databases">
        <authorList>
            <person name="Eriksson T."/>
        </authorList>
    </citation>
    <scope>NUCLEOTIDE SEQUENCE</scope>
    <source>
        <strain evidence="1">Stoneville</strain>
        <tissue evidence="1">Whole head</tissue>
    </source>
</reference>
<reference evidence="1" key="1">
    <citation type="journal article" date="2020" name="J Insects Food Feed">
        <title>The yellow mealworm (Tenebrio molitor) genome: a resource for the emerging insects as food and feed industry.</title>
        <authorList>
            <person name="Eriksson T."/>
            <person name="Andere A."/>
            <person name="Kelstrup H."/>
            <person name="Emery V."/>
            <person name="Picard C."/>
        </authorList>
    </citation>
    <scope>NUCLEOTIDE SEQUENCE</scope>
    <source>
        <strain evidence="1">Stoneville</strain>
        <tissue evidence="1">Whole head</tissue>
    </source>
</reference>
<name>A0A8J6HG26_TENMO</name>